<accession>A0ACC2XIB3</accession>
<gene>
    <name evidence="1" type="ORF">QFC22_001327</name>
</gene>
<reference evidence="1" key="1">
    <citation type="submission" date="2023-04" db="EMBL/GenBank/DDBJ databases">
        <title>Draft Genome sequencing of Naganishia species isolated from polar environments using Oxford Nanopore Technology.</title>
        <authorList>
            <person name="Leo P."/>
            <person name="Venkateswaran K."/>
        </authorList>
    </citation>
    <scope>NUCLEOTIDE SEQUENCE</scope>
    <source>
        <strain evidence="1">MNA-CCFEE 5425</strain>
    </source>
</reference>
<evidence type="ECO:0000313" key="2">
    <source>
        <dbReference type="Proteomes" id="UP001243375"/>
    </source>
</evidence>
<protein>
    <submittedName>
        <fullName evidence="1">Uncharacterized protein</fullName>
    </submittedName>
</protein>
<dbReference type="Proteomes" id="UP001243375">
    <property type="component" value="Unassembled WGS sequence"/>
</dbReference>
<dbReference type="EMBL" id="JASBWU010000003">
    <property type="protein sequence ID" value="KAJ9123135.1"/>
    <property type="molecule type" value="Genomic_DNA"/>
</dbReference>
<sequence>MMAEDENIYPRPLTRHDTPLVESPATDRHITNRIKHAANAVIEADIQPYLGLPARISLVIMSLPLLSLLLSLSHLLSANRTAQNRADDAKAQILATCKGVEEATNWLGNGGLQRVMAAKITDGITSSLNAIRLSIQDDVSSANTLIASAVSTINKATNLINVNLSVPKFDIPSLSALQDVKVPTGFEDDLRKLNSSIPSLGELRDMMTELIEMPFEKMKTELNTTFGHLIGNVTVSSLPSASRFASPSDSGGIGICDNMDVSFVDKVAASLAKVARIGTAIIIVGFFLLWIALLAWEWYNWKVLKEQAEYLESRVAQDIQAGGTPNGMVWIQVVEHPVLEKYSEMAFERFRLRSRTRRNLRWFGSYVFHAPAVALLCFGLLSLLVVQCQIAVVGALRDDAKDDVASGVSESTSSIVAQINAIGIQQSRIYVEQTNQVIMGWQKAIDEELFGPWLNTTTVVLNSTLGEFYDKVENVLNITFGGTVLDNAIKTFMYCILGSKIDNIQTALTWIHDNANVKLPLLDDNILTLSSSTSNELAAPLAKAAVGSGSEGDGGAIGKIFDAYERELHDQRLIASLFCGLYLLIVIVGLLILLRHTIWPRPDLSHQRELMQEKLLDHPRMRRRHDDQESYFELEEIPLHSQPASTFSQESTTNGGWLTSAGNKMARFKSSLLGSRLQSAAGPQSSSAVMLRAQDPPFIPELDGKMQ</sequence>
<proteinExistence type="predicted"/>
<comment type="caution">
    <text evidence="1">The sequence shown here is derived from an EMBL/GenBank/DDBJ whole genome shotgun (WGS) entry which is preliminary data.</text>
</comment>
<evidence type="ECO:0000313" key="1">
    <source>
        <dbReference type="EMBL" id="KAJ9123135.1"/>
    </source>
</evidence>
<organism evidence="1 2">
    <name type="scientific">Naganishia vaughanmartiniae</name>
    <dbReference type="NCBI Taxonomy" id="1424756"/>
    <lineage>
        <taxon>Eukaryota</taxon>
        <taxon>Fungi</taxon>
        <taxon>Dikarya</taxon>
        <taxon>Basidiomycota</taxon>
        <taxon>Agaricomycotina</taxon>
        <taxon>Tremellomycetes</taxon>
        <taxon>Filobasidiales</taxon>
        <taxon>Filobasidiaceae</taxon>
        <taxon>Naganishia</taxon>
    </lineage>
</organism>
<keyword evidence="2" id="KW-1185">Reference proteome</keyword>
<name>A0ACC2XIB3_9TREE</name>